<keyword evidence="1" id="KW-1133">Transmembrane helix</keyword>
<protein>
    <recommendedName>
        <fullName evidence="4">DUF2975 domain-containing protein</fullName>
    </recommendedName>
</protein>
<feature type="transmembrane region" description="Helical" evidence="1">
    <location>
        <begin position="91"/>
        <end position="120"/>
    </location>
</feature>
<evidence type="ECO:0000256" key="1">
    <source>
        <dbReference type="SAM" id="Phobius"/>
    </source>
</evidence>
<dbReference type="RefSeq" id="WP_116238720.1">
    <property type="nucleotide sequence ID" value="NZ_BJML01000003.1"/>
</dbReference>
<dbReference type="EMBL" id="BJML01000003">
    <property type="protein sequence ID" value="GEB45481.1"/>
    <property type="molecule type" value="Genomic_DNA"/>
</dbReference>
<reference evidence="2 3" key="1">
    <citation type="submission" date="2019-06" db="EMBL/GenBank/DDBJ databases">
        <title>Whole genome shotgun sequence of Microbacterium testaceum NBRC 12675.</title>
        <authorList>
            <person name="Hosoyama A."/>
            <person name="Uohara A."/>
            <person name="Ohji S."/>
            <person name="Ichikawa N."/>
        </authorList>
    </citation>
    <scope>NUCLEOTIDE SEQUENCE [LARGE SCALE GENOMIC DNA]</scope>
    <source>
        <strain evidence="2 3">NBRC 12675</strain>
    </source>
</reference>
<dbReference type="GeneID" id="57144120"/>
<feature type="transmembrane region" description="Helical" evidence="1">
    <location>
        <begin position="170"/>
        <end position="196"/>
    </location>
</feature>
<dbReference type="OrthoDB" id="5148898at2"/>
<keyword evidence="1" id="KW-0812">Transmembrane</keyword>
<keyword evidence="1" id="KW-0472">Membrane</keyword>
<name>A0A4Y3QK63_MICTE</name>
<proteinExistence type="predicted"/>
<feature type="transmembrane region" description="Helical" evidence="1">
    <location>
        <begin position="20"/>
        <end position="39"/>
    </location>
</feature>
<sequence length="208" mass="21134">MASPRPTSRVLSRGDTAGFVLFLIGGVAIAVAAVVQAITDIARVLPNRDITLLAPFAATDAQAPLGPGGSAVTVQLDSASVTVASLQPASLAALVISHAVFAAAMVTVVTLLLVLCFGILRGRIFSRAHTALVTAAGLVAIAGMYFVPFFHNMAVNGALALVSAGTYDRAVVGTVDVFAIFAVAFVVALAGTVFAVGDRLQRDTEGLV</sequence>
<evidence type="ECO:0008006" key="4">
    <source>
        <dbReference type="Google" id="ProtNLM"/>
    </source>
</evidence>
<comment type="caution">
    <text evidence="2">The sequence shown here is derived from an EMBL/GenBank/DDBJ whole genome shotgun (WGS) entry which is preliminary data.</text>
</comment>
<accession>A0A4Y3QK63</accession>
<organism evidence="2 3">
    <name type="scientific">Microbacterium testaceum</name>
    <name type="common">Aureobacterium testaceum</name>
    <name type="synonym">Brevibacterium testaceum</name>
    <dbReference type="NCBI Taxonomy" id="2033"/>
    <lineage>
        <taxon>Bacteria</taxon>
        <taxon>Bacillati</taxon>
        <taxon>Actinomycetota</taxon>
        <taxon>Actinomycetes</taxon>
        <taxon>Micrococcales</taxon>
        <taxon>Microbacteriaceae</taxon>
        <taxon>Microbacterium</taxon>
    </lineage>
</organism>
<evidence type="ECO:0000313" key="2">
    <source>
        <dbReference type="EMBL" id="GEB45481.1"/>
    </source>
</evidence>
<dbReference type="AlphaFoldDB" id="A0A4Y3QK63"/>
<dbReference type="Proteomes" id="UP000319525">
    <property type="component" value="Unassembled WGS sequence"/>
</dbReference>
<gene>
    <name evidence="2" type="ORF">MTE01_14260</name>
</gene>
<feature type="transmembrane region" description="Helical" evidence="1">
    <location>
        <begin position="132"/>
        <end position="150"/>
    </location>
</feature>
<evidence type="ECO:0000313" key="3">
    <source>
        <dbReference type="Proteomes" id="UP000319525"/>
    </source>
</evidence>